<dbReference type="AlphaFoldDB" id="A0A428QZW6"/>
<dbReference type="Proteomes" id="UP000287972">
    <property type="component" value="Unassembled WGS sequence"/>
</dbReference>
<feature type="compositionally biased region" description="Pro residues" evidence="1">
    <location>
        <begin position="10"/>
        <end position="20"/>
    </location>
</feature>
<gene>
    <name evidence="2" type="ORF">CEP51_012173</name>
</gene>
<name>A0A428QZW6_9HYPO</name>
<comment type="caution">
    <text evidence="2">The sequence shown here is derived from an EMBL/GenBank/DDBJ whole genome shotgun (WGS) entry which is preliminary data.</text>
</comment>
<feature type="non-terminal residue" evidence="2">
    <location>
        <position position="127"/>
    </location>
</feature>
<dbReference type="EMBL" id="NKCL01000443">
    <property type="protein sequence ID" value="RSL70693.1"/>
    <property type="molecule type" value="Genomic_DNA"/>
</dbReference>
<evidence type="ECO:0000256" key="1">
    <source>
        <dbReference type="SAM" id="MobiDB-lite"/>
    </source>
</evidence>
<protein>
    <submittedName>
        <fullName evidence="2">Uncharacterized protein</fullName>
    </submittedName>
</protein>
<evidence type="ECO:0000313" key="3">
    <source>
        <dbReference type="Proteomes" id="UP000287972"/>
    </source>
</evidence>
<reference evidence="2 3" key="1">
    <citation type="submission" date="2017-06" db="EMBL/GenBank/DDBJ databases">
        <title>Comparative genomic analysis of Ambrosia Fusariam Clade fungi.</title>
        <authorList>
            <person name="Stajich J.E."/>
            <person name="Carrillo J."/>
            <person name="Kijimoto T."/>
            <person name="Eskalen A."/>
            <person name="O'Donnell K."/>
            <person name="Kasson M."/>
        </authorList>
    </citation>
    <scope>NUCLEOTIDE SEQUENCE [LARGE SCALE GENOMIC DNA]</scope>
    <source>
        <strain evidence="2 3">NRRL62606</strain>
    </source>
</reference>
<accession>A0A428QZW6</accession>
<keyword evidence="3" id="KW-1185">Reference proteome</keyword>
<proteinExistence type="predicted"/>
<organism evidence="2 3">
    <name type="scientific">Fusarium floridanum</name>
    <dbReference type="NCBI Taxonomy" id="1325733"/>
    <lineage>
        <taxon>Eukaryota</taxon>
        <taxon>Fungi</taxon>
        <taxon>Dikarya</taxon>
        <taxon>Ascomycota</taxon>
        <taxon>Pezizomycotina</taxon>
        <taxon>Sordariomycetes</taxon>
        <taxon>Hypocreomycetidae</taxon>
        <taxon>Hypocreales</taxon>
        <taxon>Nectriaceae</taxon>
        <taxon>Fusarium</taxon>
        <taxon>Fusarium solani species complex</taxon>
    </lineage>
</organism>
<evidence type="ECO:0000313" key="2">
    <source>
        <dbReference type="EMBL" id="RSL70693.1"/>
    </source>
</evidence>
<sequence>MSQFSAGTKTPPPSSSPPSGSPYGHRKTTSVNEPFPDHRVSNDISRPTTPPSRPDYGTPVSGSPIDTPPRRRSSSRPPSMVLAHQPPIMDITEDTIPELQPIFSFLNSHSNKLYQEGYFLKLDDQNT</sequence>
<feature type="region of interest" description="Disordered" evidence="1">
    <location>
        <begin position="1"/>
        <end position="85"/>
    </location>
</feature>